<dbReference type="Pfam" id="PF00465">
    <property type="entry name" value="Fe-ADH"/>
    <property type="match status" value="1"/>
</dbReference>
<keyword evidence="2" id="KW-0560">Oxidoreductase</keyword>
<feature type="binding site" evidence="8">
    <location>
        <position position="254"/>
    </location>
    <ligand>
        <name>glycerol</name>
        <dbReference type="ChEBI" id="CHEBI:17754"/>
    </ligand>
</feature>
<reference evidence="12 13" key="1">
    <citation type="submission" date="2016-10" db="EMBL/GenBank/DDBJ databases">
        <authorList>
            <person name="de Groot N.N."/>
        </authorList>
    </citation>
    <scope>NUCLEOTIDE SEQUENCE [LARGE SCALE GENOMIC DNA]</scope>
    <source>
        <strain evidence="12 13">CGMCC 1.10434</strain>
    </source>
</reference>
<evidence type="ECO:0000256" key="10">
    <source>
        <dbReference type="PIRSR" id="PIRSR000112-3"/>
    </source>
</evidence>
<keyword evidence="1 8" id="KW-0479">Metal-binding</keyword>
<sequence length="374" mass="40497">MDKVFGSPSRYIQGKDLLVRAGQYIEPHGKKLLVLADEQVQEICGNELVNGLKEDDFEITNVTFNGECSFKEIERVASIGQENGVDAILGVGTGKALDTAKAVAAELDVSMLIFNTLASSDAPTSGLSVIYTEDGEVEKYQFYDKNPDLVMNDTRIIAQGPERMLASGMADALATLVEARATSQANGDNMLDGKATIAGYAIAEKCEEILFQYGLQAYAANKEQRVTPALEAVVEANTLLSGLGFENGGIAGAHAIHNGLAAIQGDIHEMTHGEKVAYGIVAQMILENKPAKELDRYIGFMLQLDLPITKKAIHLDQVSEEELKKAAELAVDPDDTMSNMPFEVTADEVVEALHAVDVYVNDYKKRYQLDQGTS</sequence>
<evidence type="ECO:0000313" key="13">
    <source>
        <dbReference type="Proteomes" id="UP000199300"/>
    </source>
</evidence>
<comment type="cofactor">
    <cofactor evidence="8">
        <name>Zn(2+)</name>
        <dbReference type="ChEBI" id="CHEBI:29105"/>
    </cofactor>
    <text evidence="8">Binds 1 zinc ion per subunit.</text>
</comment>
<feature type="binding site" evidence="10">
    <location>
        <position position="131"/>
    </location>
    <ligand>
        <name>NAD(+)</name>
        <dbReference type="ChEBI" id="CHEBI:57540"/>
    </ligand>
</feature>
<evidence type="ECO:0000256" key="1">
    <source>
        <dbReference type="ARBA" id="ARBA00022723"/>
    </source>
</evidence>
<feature type="binding site" evidence="10">
    <location>
        <position position="127"/>
    </location>
    <ligand>
        <name>NAD(+)</name>
        <dbReference type="ChEBI" id="CHEBI:57540"/>
    </ligand>
</feature>
<accession>A0A1H8QQ45</accession>
<dbReference type="InterPro" id="IPR001670">
    <property type="entry name" value="ADH_Fe/GldA"/>
</dbReference>
<dbReference type="AlphaFoldDB" id="A0A1H8QQ45"/>
<feature type="binding site" evidence="10">
    <location>
        <begin position="116"/>
        <end position="119"/>
    </location>
    <ligand>
        <name>NAD(+)</name>
        <dbReference type="ChEBI" id="CHEBI:57540"/>
    </ligand>
</feature>
<dbReference type="Proteomes" id="UP000199300">
    <property type="component" value="Unassembled WGS sequence"/>
</dbReference>
<dbReference type="Gene3D" id="1.20.1090.10">
    <property type="entry name" value="Dehydroquinate synthase-like - alpha domain"/>
    <property type="match status" value="1"/>
</dbReference>
<dbReference type="STRING" id="872970.SAMN04488134_1094"/>
<dbReference type="PANTHER" id="PTHR43616">
    <property type="entry name" value="GLYCEROL DEHYDROGENASE"/>
    <property type="match status" value="1"/>
</dbReference>
<organism evidence="12 13">
    <name type="scientific">Amphibacillus marinus</name>
    <dbReference type="NCBI Taxonomy" id="872970"/>
    <lineage>
        <taxon>Bacteria</taxon>
        <taxon>Bacillati</taxon>
        <taxon>Bacillota</taxon>
        <taxon>Bacilli</taxon>
        <taxon>Bacillales</taxon>
        <taxon>Bacillaceae</taxon>
        <taxon>Amphibacillus</taxon>
    </lineage>
</organism>
<feature type="binding site" evidence="10">
    <location>
        <position position="37"/>
    </location>
    <ligand>
        <name>NAD(+)</name>
        <dbReference type="ChEBI" id="CHEBI:57540"/>
    </ligand>
</feature>
<keyword evidence="8" id="KW-0862">Zinc</keyword>
<feature type="binding site" evidence="8">
    <location>
        <position position="171"/>
    </location>
    <ligand>
        <name>glycerol</name>
        <dbReference type="ChEBI" id="CHEBI:17754"/>
    </ligand>
</feature>
<evidence type="ECO:0000256" key="4">
    <source>
        <dbReference type="ARBA" id="ARBA00037918"/>
    </source>
</evidence>
<dbReference type="EC" id="1.1.1.6" evidence="5"/>
<proteinExistence type="predicted"/>
<feature type="binding site" evidence="10">
    <location>
        <position position="125"/>
    </location>
    <ligand>
        <name>NAD(+)</name>
        <dbReference type="ChEBI" id="CHEBI:57540"/>
    </ligand>
</feature>
<dbReference type="PIRSF" id="PIRSF000112">
    <property type="entry name" value="Glycerol_dehydrogenase"/>
    <property type="match status" value="1"/>
</dbReference>
<feature type="binding site" evidence="9">
    <location>
        <position position="121"/>
    </location>
    <ligand>
        <name>glycerol</name>
        <dbReference type="ChEBI" id="CHEBI:17754"/>
    </ligand>
</feature>
<feature type="binding site" evidence="10">
    <location>
        <begin position="94"/>
        <end position="98"/>
    </location>
    <ligand>
        <name>NAD(+)</name>
        <dbReference type="ChEBI" id="CHEBI:57540"/>
    </ligand>
</feature>
<evidence type="ECO:0000256" key="3">
    <source>
        <dbReference type="ARBA" id="ARBA00023027"/>
    </source>
</evidence>
<comment type="catalytic activity">
    <reaction evidence="7">
        <text>glycerol + NAD(+) = dihydroxyacetone + NADH + H(+)</text>
        <dbReference type="Rhea" id="RHEA:13769"/>
        <dbReference type="ChEBI" id="CHEBI:15378"/>
        <dbReference type="ChEBI" id="CHEBI:16016"/>
        <dbReference type="ChEBI" id="CHEBI:17754"/>
        <dbReference type="ChEBI" id="CHEBI:57540"/>
        <dbReference type="ChEBI" id="CHEBI:57945"/>
        <dbReference type="EC" id="1.1.1.6"/>
    </reaction>
</comment>
<comment type="pathway">
    <text evidence="4">Polyol metabolism; glycerol fermentation; glycerone phosphate from glycerol (oxidative route): step 1/2.</text>
</comment>
<dbReference type="GO" id="GO:0008888">
    <property type="term" value="F:glycerol dehydrogenase (NAD+) activity"/>
    <property type="evidence" value="ECO:0007669"/>
    <property type="project" value="UniProtKB-EC"/>
</dbReference>
<dbReference type="RefSeq" id="WP_091498618.1">
    <property type="nucleotide sequence ID" value="NZ_FODJ01000009.1"/>
</dbReference>
<evidence type="ECO:0000256" key="7">
    <source>
        <dbReference type="ARBA" id="ARBA00049006"/>
    </source>
</evidence>
<evidence type="ECO:0000256" key="9">
    <source>
        <dbReference type="PIRSR" id="PIRSR000112-2"/>
    </source>
</evidence>
<dbReference type="Gene3D" id="3.40.50.1970">
    <property type="match status" value="1"/>
</dbReference>
<keyword evidence="3 10" id="KW-0520">NAD</keyword>
<dbReference type="EMBL" id="FODJ01000009">
    <property type="protein sequence ID" value="SEO56097.1"/>
    <property type="molecule type" value="Genomic_DNA"/>
</dbReference>
<gene>
    <name evidence="12" type="ORF">SAMN04488134_1094</name>
</gene>
<dbReference type="SUPFAM" id="SSF56796">
    <property type="entry name" value="Dehydroquinate synthase-like"/>
    <property type="match status" value="1"/>
</dbReference>
<evidence type="ECO:0000259" key="11">
    <source>
        <dbReference type="Pfam" id="PF00465"/>
    </source>
</evidence>
<name>A0A1H8QQ45_9BACI</name>
<evidence type="ECO:0000313" key="12">
    <source>
        <dbReference type="EMBL" id="SEO56097.1"/>
    </source>
</evidence>
<evidence type="ECO:0000256" key="2">
    <source>
        <dbReference type="ARBA" id="ARBA00023002"/>
    </source>
</evidence>
<evidence type="ECO:0000256" key="8">
    <source>
        <dbReference type="PIRSR" id="PIRSR000112-1"/>
    </source>
</evidence>
<feature type="binding site" evidence="8">
    <location>
        <position position="272"/>
    </location>
    <ligand>
        <name>glycerol</name>
        <dbReference type="ChEBI" id="CHEBI:17754"/>
    </ligand>
</feature>
<evidence type="ECO:0000256" key="5">
    <source>
        <dbReference type="ARBA" id="ARBA00039147"/>
    </source>
</evidence>
<dbReference type="GO" id="GO:0046872">
    <property type="term" value="F:metal ion binding"/>
    <property type="evidence" value="ECO:0007669"/>
    <property type="project" value="UniProtKB-KW"/>
</dbReference>
<dbReference type="CDD" id="cd08170">
    <property type="entry name" value="GlyDH"/>
    <property type="match status" value="1"/>
</dbReference>
<keyword evidence="13" id="KW-1185">Reference proteome</keyword>
<feature type="domain" description="Alcohol dehydrogenase iron-type/glycerol dehydrogenase GldA" evidence="11">
    <location>
        <begin position="8"/>
        <end position="153"/>
    </location>
</feature>
<protein>
    <recommendedName>
        <fullName evidence="6">Glycerol dehydrogenase</fullName>
        <ecNumber evidence="5">1.1.1.6</ecNumber>
    </recommendedName>
</protein>
<dbReference type="PANTHER" id="PTHR43616:SF5">
    <property type="entry name" value="GLYCEROL DEHYDROGENASE 1"/>
    <property type="match status" value="1"/>
</dbReference>
<dbReference type="InterPro" id="IPR016205">
    <property type="entry name" value="Glycerol_DH"/>
</dbReference>
<dbReference type="NCBIfam" id="NF006941">
    <property type="entry name" value="PRK09423.1"/>
    <property type="match status" value="1"/>
</dbReference>
<dbReference type="OrthoDB" id="5198708at2"/>
<evidence type="ECO:0000256" key="6">
    <source>
        <dbReference type="ARBA" id="ARBA00040132"/>
    </source>
</evidence>